<evidence type="ECO:0000259" key="1">
    <source>
        <dbReference type="Pfam" id="PF01261"/>
    </source>
</evidence>
<reference evidence="2 3" key="1">
    <citation type="submission" date="2019-02" db="EMBL/GenBank/DDBJ databases">
        <title>Deep-cultivation of Planctomycetes and their phenomic and genomic characterization uncovers novel biology.</title>
        <authorList>
            <person name="Wiegand S."/>
            <person name="Jogler M."/>
            <person name="Boedeker C."/>
            <person name="Pinto D."/>
            <person name="Vollmers J."/>
            <person name="Rivas-Marin E."/>
            <person name="Kohn T."/>
            <person name="Peeters S.H."/>
            <person name="Heuer A."/>
            <person name="Rast P."/>
            <person name="Oberbeckmann S."/>
            <person name="Bunk B."/>
            <person name="Jeske O."/>
            <person name="Meyerdierks A."/>
            <person name="Storesund J.E."/>
            <person name="Kallscheuer N."/>
            <person name="Luecker S."/>
            <person name="Lage O.M."/>
            <person name="Pohl T."/>
            <person name="Merkel B.J."/>
            <person name="Hornburger P."/>
            <person name="Mueller R.-W."/>
            <person name="Bruemmer F."/>
            <person name="Labrenz M."/>
            <person name="Spormann A.M."/>
            <person name="Op Den Camp H."/>
            <person name="Overmann J."/>
            <person name="Amann R."/>
            <person name="Jetten M.S.M."/>
            <person name="Mascher T."/>
            <person name="Medema M.H."/>
            <person name="Devos D.P."/>
            <person name="Kaster A.-K."/>
            <person name="Ovreas L."/>
            <person name="Rohde M."/>
            <person name="Galperin M.Y."/>
            <person name="Jogler C."/>
        </authorList>
    </citation>
    <scope>NUCLEOTIDE SEQUENCE [LARGE SCALE GENOMIC DNA]</scope>
    <source>
        <strain evidence="2 3">Poly41</strain>
    </source>
</reference>
<dbReference type="EC" id="4.2.1.44" evidence="2"/>
<name>A0A5C6DQT0_9BACT</name>
<dbReference type="PANTHER" id="PTHR12110">
    <property type="entry name" value="HYDROXYPYRUVATE ISOMERASE"/>
    <property type="match status" value="1"/>
</dbReference>
<sequence>MASNHLETDRNHGFMGKVGIGLNLEAVRTSHKSFEWGVEFAADLGYEYIEPMVHWGRELLSEARYFHSVSMLDDPWRIRDAVEKHGLKLSAFSSHSQASKPEIAVEYLKQAARFATEAGAPIINTHEGHKQPWTTMEEDFVLIRYSLMEALKVCERRGIKIGFEMHQTYSLKPELYDRCLDLVDSPNLGANFDTGNAYLGGEDPHEWLERIKHRVIHIHAKDISIEQSDAERGKVMGTAVGCACGEGVIDWQRIVSICRSVPQDIVLSVECGTLDQAERSIEHLRSIL</sequence>
<protein>
    <submittedName>
        <fullName evidence="2">Inosose dehydratase</fullName>
        <ecNumber evidence="2">4.2.1.44</ecNumber>
    </submittedName>
</protein>
<accession>A0A5C6DQT0</accession>
<dbReference type="Proteomes" id="UP000319143">
    <property type="component" value="Unassembled WGS sequence"/>
</dbReference>
<evidence type="ECO:0000313" key="2">
    <source>
        <dbReference type="EMBL" id="TWU37366.1"/>
    </source>
</evidence>
<comment type="caution">
    <text evidence="2">The sequence shown here is derived from an EMBL/GenBank/DDBJ whole genome shotgun (WGS) entry which is preliminary data.</text>
</comment>
<dbReference type="AlphaFoldDB" id="A0A5C6DQT0"/>
<dbReference type="SUPFAM" id="SSF51658">
    <property type="entry name" value="Xylose isomerase-like"/>
    <property type="match status" value="1"/>
</dbReference>
<evidence type="ECO:0000313" key="3">
    <source>
        <dbReference type="Proteomes" id="UP000319143"/>
    </source>
</evidence>
<keyword evidence="2" id="KW-0456">Lyase</keyword>
<dbReference type="InterPro" id="IPR013022">
    <property type="entry name" value="Xyl_isomerase-like_TIM-brl"/>
</dbReference>
<dbReference type="EMBL" id="SJPV01000005">
    <property type="protein sequence ID" value="TWU37366.1"/>
    <property type="molecule type" value="Genomic_DNA"/>
</dbReference>
<gene>
    <name evidence="2" type="primary">iolE_7</name>
    <name evidence="2" type="ORF">Poly41_34960</name>
</gene>
<feature type="domain" description="Xylose isomerase-like TIM barrel" evidence="1">
    <location>
        <begin position="38"/>
        <end position="286"/>
    </location>
</feature>
<dbReference type="InterPro" id="IPR036237">
    <property type="entry name" value="Xyl_isomerase-like_sf"/>
</dbReference>
<dbReference type="Pfam" id="PF01261">
    <property type="entry name" value="AP_endonuc_2"/>
    <property type="match status" value="1"/>
</dbReference>
<keyword evidence="3" id="KW-1185">Reference proteome</keyword>
<proteinExistence type="predicted"/>
<organism evidence="2 3">
    <name type="scientific">Novipirellula artificiosorum</name>
    <dbReference type="NCBI Taxonomy" id="2528016"/>
    <lineage>
        <taxon>Bacteria</taxon>
        <taxon>Pseudomonadati</taxon>
        <taxon>Planctomycetota</taxon>
        <taxon>Planctomycetia</taxon>
        <taxon>Pirellulales</taxon>
        <taxon>Pirellulaceae</taxon>
        <taxon>Novipirellula</taxon>
    </lineage>
</organism>
<dbReference type="GO" id="GO:0050114">
    <property type="term" value="F:myo-inosose-2 dehydratase activity"/>
    <property type="evidence" value="ECO:0007669"/>
    <property type="project" value="UniProtKB-EC"/>
</dbReference>
<dbReference type="InterPro" id="IPR050312">
    <property type="entry name" value="IolE/XylAMocC-like"/>
</dbReference>
<dbReference type="Gene3D" id="3.20.20.150">
    <property type="entry name" value="Divalent-metal-dependent TIM barrel enzymes"/>
    <property type="match status" value="1"/>
</dbReference>
<dbReference type="PANTHER" id="PTHR12110:SF53">
    <property type="entry name" value="BLR5974 PROTEIN"/>
    <property type="match status" value="1"/>
</dbReference>